<organism evidence="1 2">
    <name type="scientific">Plasmopara halstedii</name>
    <name type="common">Downy mildew of sunflower</name>
    <dbReference type="NCBI Taxonomy" id="4781"/>
    <lineage>
        <taxon>Eukaryota</taxon>
        <taxon>Sar</taxon>
        <taxon>Stramenopiles</taxon>
        <taxon>Oomycota</taxon>
        <taxon>Peronosporomycetes</taxon>
        <taxon>Peronosporales</taxon>
        <taxon>Peronosporaceae</taxon>
        <taxon>Plasmopara</taxon>
    </lineage>
</organism>
<dbReference type="Proteomes" id="UP000054928">
    <property type="component" value="Unassembled WGS sequence"/>
</dbReference>
<name>A0A0P1AST8_PLAHL</name>
<keyword evidence="2" id="KW-1185">Reference proteome</keyword>
<dbReference type="RefSeq" id="XP_024580881.1">
    <property type="nucleotide sequence ID" value="XM_024730622.1"/>
</dbReference>
<evidence type="ECO:0000313" key="2">
    <source>
        <dbReference type="Proteomes" id="UP000054928"/>
    </source>
</evidence>
<proteinExistence type="predicted"/>
<reference evidence="2" key="1">
    <citation type="submission" date="2014-09" db="EMBL/GenBank/DDBJ databases">
        <authorList>
            <person name="Sharma Rahul"/>
            <person name="Thines Marco"/>
        </authorList>
    </citation>
    <scope>NUCLEOTIDE SEQUENCE [LARGE SCALE GENOMIC DNA]</scope>
</reference>
<sequence>MLHKNIAKSEVLETNVLGKFSWSVFELFLNKNNPDNLQVPDQALCPLPVIQGQAVPYRGGVVKLTTMSGSKPIRWSWLTSPTCLATPRAR</sequence>
<dbReference type="GeneID" id="36395926"/>
<accession>A0A0P1AST8</accession>
<protein>
    <submittedName>
        <fullName evidence="1">Uncharacterized protein</fullName>
    </submittedName>
</protein>
<dbReference type="EMBL" id="CCYD01001204">
    <property type="protein sequence ID" value="CEG44512.1"/>
    <property type="molecule type" value="Genomic_DNA"/>
</dbReference>
<evidence type="ECO:0000313" key="1">
    <source>
        <dbReference type="EMBL" id="CEG44512.1"/>
    </source>
</evidence>
<dbReference type="AlphaFoldDB" id="A0A0P1AST8"/>